<evidence type="ECO:0000256" key="2">
    <source>
        <dbReference type="PROSITE-ProRule" id="PRU00335"/>
    </source>
</evidence>
<dbReference type="InterPro" id="IPR009057">
    <property type="entry name" value="Homeodomain-like_sf"/>
</dbReference>
<evidence type="ECO:0000256" key="1">
    <source>
        <dbReference type="ARBA" id="ARBA00023125"/>
    </source>
</evidence>
<dbReference type="SUPFAM" id="SSF48498">
    <property type="entry name" value="Tetracyclin repressor-like, C-terminal domain"/>
    <property type="match status" value="1"/>
</dbReference>
<dbReference type="InterPro" id="IPR050109">
    <property type="entry name" value="HTH-type_TetR-like_transc_reg"/>
</dbReference>
<name>A0A7Y6IWN2_9ACTN</name>
<evidence type="ECO:0000313" key="4">
    <source>
        <dbReference type="EMBL" id="NUW45441.1"/>
    </source>
</evidence>
<comment type="caution">
    <text evidence="4">The sequence shown here is derived from an EMBL/GenBank/DDBJ whole genome shotgun (WGS) entry which is preliminary data.</text>
</comment>
<dbReference type="Proteomes" id="UP000546126">
    <property type="component" value="Unassembled WGS sequence"/>
</dbReference>
<dbReference type="InterPro" id="IPR001647">
    <property type="entry name" value="HTH_TetR"/>
</dbReference>
<keyword evidence="5" id="KW-1185">Reference proteome</keyword>
<sequence>MSDDRAGMILDAAGELLVAWGYRRVTIEDVARRAGVGKGTVYLHFATKEVLFLTVLMREQARLLDRFLTAFRADPSHALPSELARLAYLSVHEDPIIRLIVTGDAETLGALARTGADHVGPLMKARARTIADYFEIMREHGVVRDDLEPETRLHAFVATLTGFLTVDSYRTDEEIPPAARADALAYIVRSSLETPDARERVVRAVPQAIELYRSLRDLLIEGISRQQLA</sequence>
<accession>A0A7Y6IWN2</accession>
<protein>
    <submittedName>
        <fullName evidence="4">TetR/AcrR family transcriptional regulator</fullName>
    </submittedName>
</protein>
<feature type="DNA-binding region" description="H-T-H motif" evidence="2">
    <location>
        <begin position="26"/>
        <end position="45"/>
    </location>
</feature>
<dbReference type="PROSITE" id="PS01081">
    <property type="entry name" value="HTH_TETR_1"/>
    <property type="match status" value="1"/>
</dbReference>
<proteinExistence type="predicted"/>
<evidence type="ECO:0000259" key="3">
    <source>
        <dbReference type="PROSITE" id="PS50977"/>
    </source>
</evidence>
<dbReference type="AlphaFoldDB" id="A0A7Y6IWN2"/>
<feature type="domain" description="HTH tetR-type" evidence="3">
    <location>
        <begin position="3"/>
        <end position="63"/>
    </location>
</feature>
<organism evidence="4 5">
    <name type="scientific">Nonomuraea rhodomycinica</name>
    <dbReference type="NCBI Taxonomy" id="1712872"/>
    <lineage>
        <taxon>Bacteria</taxon>
        <taxon>Bacillati</taxon>
        <taxon>Actinomycetota</taxon>
        <taxon>Actinomycetes</taxon>
        <taxon>Streptosporangiales</taxon>
        <taxon>Streptosporangiaceae</taxon>
        <taxon>Nonomuraea</taxon>
    </lineage>
</organism>
<dbReference type="InterPro" id="IPR036271">
    <property type="entry name" value="Tet_transcr_reg_TetR-rel_C_sf"/>
</dbReference>
<dbReference type="EMBL" id="JABWGO010000012">
    <property type="protein sequence ID" value="NUW45441.1"/>
    <property type="molecule type" value="Genomic_DNA"/>
</dbReference>
<dbReference type="PANTHER" id="PTHR30055">
    <property type="entry name" value="HTH-TYPE TRANSCRIPTIONAL REGULATOR RUTR"/>
    <property type="match status" value="1"/>
</dbReference>
<dbReference type="PRINTS" id="PR00455">
    <property type="entry name" value="HTHTETR"/>
</dbReference>
<evidence type="ECO:0000313" key="5">
    <source>
        <dbReference type="Proteomes" id="UP000546126"/>
    </source>
</evidence>
<dbReference type="RefSeq" id="WP_175604913.1">
    <property type="nucleotide sequence ID" value="NZ_JABWGO010000012.1"/>
</dbReference>
<dbReference type="PROSITE" id="PS50977">
    <property type="entry name" value="HTH_TETR_2"/>
    <property type="match status" value="1"/>
</dbReference>
<dbReference type="GO" id="GO:0003700">
    <property type="term" value="F:DNA-binding transcription factor activity"/>
    <property type="evidence" value="ECO:0007669"/>
    <property type="project" value="TreeGrafter"/>
</dbReference>
<gene>
    <name evidence="4" type="ORF">HT134_35775</name>
</gene>
<keyword evidence="1 2" id="KW-0238">DNA-binding</keyword>
<dbReference type="Gene3D" id="1.10.357.10">
    <property type="entry name" value="Tetracycline Repressor, domain 2"/>
    <property type="match status" value="1"/>
</dbReference>
<dbReference type="PANTHER" id="PTHR30055:SF153">
    <property type="entry name" value="HTH-TYPE TRANSCRIPTIONAL REPRESSOR RV3405C"/>
    <property type="match status" value="1"/>
</dbReference>
<dbReference type="SUPFAM" id="SSF46689">
    <property type="entry name" value="Homeodomain-like"/>
    <property type="match status" value="1"/>
</dbReference>
<dbReference type="InterPro" id="IPR023772">
    <property type="entry name" value="DNA-bd_HTH_TetR-type_CS"/>
</dbReference>
<dbReference type="GO" id="GO:0000976">
    <property type="term" value="F:transcription cis-regulatory region binding"/>
    <property type="evidence" value="ECO:0007669"/>
    <property type="project" value="TreeGrafter"/>
</dbReference>
<dbReference type="Pfam" id="PF00440">
    <property type="entry name" value="TetR_N"/>
    <property type="match status" value="1"/>
</dbReference>
<reference evidence="4 5" key="1">
    <citation type="submission" date="2020-06" db="EMBL/GenBank/DDBJ databases">
        <authorList>
            <person name="Chanama M."/>
        </authorList>
    </citation>
    <scope>NUCLEOTIDE SEQUENCE [LARGE SCALE GENOMIC DNA]</scope>
    <source>
        <strain evidence="4 5">TBRC6557</strain>
    </source>
</reference>